<evidence type="ECO:0000256" key="6">
    <source>
        <dbReference type="ARBA" id="ARBA00022777"/>
    </source>
</evidence>
<gene>
    <name evidence="13" type="primary">arcB</name>
    <name evidence="13" type="ORF">RTSSTS7063_02484</name>
</gene>
<dbReference type="SUPFAM" id="SSF55874">
    <property type="entry name" value="ATPase domain of HSP90 chaperone/DNA topoisomerase II/histidine kinase"/>
    <property type="match status" value="1"/>
</dbReference>
<keyword evidence="5 13" id="KW-0808">Transferase</keyword>
<dbReference type="PANTHER" id="PTHR43047:SF72">
    <property type="entry name" value="OSMOSENSING HISTIDINE PROTEIN KINASE SLN1"/>
    <property type="match status" value="1"/>
</dbReference>
<comment type="function">
    <text evidence="8">May play the central regulatory role in sporulation. It may be an element of the effector pathway responsible for the activation of sporulation genes in response to nutritional stress. Spo0A may act in concert with spo0H (a sigma factor) to control the expression of some genes that are critical to the sporulation process.</text>
</comment>
<dbReference type="Pfam" id="PF00072">
    <property type="entry name" value="Response_reg"/>
    <property type="match status" value="1"/>
</dbReference>
<dbReference type="Gene3D" id="1.10.287.130">
    <property type="match status" value="1"/>
</dbReference>
<dbReference type="Gene3D" id="3.40.50.2300">
    <property type="match status" value="1"/>
</dbReference>
<comment type="catalytic activity">
    <reaction evidence="1">
        <text>ATP + protein L-histidine = ADP + protein N-phospho-L-histidine.</text>
        <dbReference type="EC" id="2.7.13.3"/>
    </reaction>
</comment>
<evidence type="ECO:0000256" key="8">
    <source>
        <dbReference type="ARBA" id="ARBA00024867"/>
    </source>
</evidence>
<evidence type="ECO:0000256" key="10">
    <source>
        <dbReference type="SAM" id="Coils"/>
    </source>
</evidence>
<dbReference type="SUPFAM" id="SSF55785">
    <property type="entry name" value="PYP-like sensor domain (PAS domain)"/>
    <property type="match status" value="1"/>
</dbReference>
<evidence type="ECO:0000256" key="1">
    <source>
        <dbReference type="ARBA" id="ARBA00000085"/>
    </source>
</evidence>
<dbReference type="InterPro" id="IPR036890">
    <property type="entry name" value="HATPase_C_sf"/>
</dbReference>
<dbReference type="PRINTS" id="PR00344">
    <property type="entry name" value="BCTRLSENSOR"/>
</dbReference>
<dbReference type="AlphaFoldDB" id="A0A564UI17"/>
<dbReference type="Pfam" id="PF02518">
    <property type="entry name" value="HATPase_c"/>
    <property type="match status" value="1"/>
</dbReference>
<dbReference type="InterPro" id="IPR005467">
    <property type="entry name" value="His_kinase_dom"/>
</dbReference>
<dbReference type="PANTHER" id="PTHR43047">
    <property type="entry name" value="TWO-COMPONENT HISTIDINE PROTEIN KINASE"/>
    <property type="match status" value="1"/>
</dbReference>
<organism evidence="13 14">
    <name type="scientific">[Ruminococcus] torques</name>
    <dbReference type="NCBI Taxonomy" id="33039"/>
    <lineage>
        <taxon>Bacteria</taxon>
        <taxon>Bacillati</taxon>
        <taxon>Bacillota</taxon>
        <taxon>Clostridia</taxon>
        <taxon>Lachnospirales</taxon>
        <taxon>Lachnospiraceae</taxon>
        <taxon>Mediterraneibacter</taxon>
    </lineage>
</organism>
<dbReference type="SUPFAM" id="SSF52172">
    <property type="entry name" value="CheY-like"/>
    <property type="match status" value="1"/>
</dbReference>
<evidence type="ECO:0000256" key="3">
    <source>
        <dbReference type="ARBA" id="ARBA00018672"/>
    </source>
</evidence>
<dbReference type="RefSeq" id="WP_144367703.1">
    <property type="nucleotide sequence ID" value="NZ_CABHNA010000086.1"/>
</dbReference>
<keyword evidence="7" id="KW-0902">Two-component regulatory system</keyword>
<dbReference type="Gene3D" id="3.30.565.10">
    <property type="entry name" value="Histidine kinase-like ATPase, C-terminal domain"/>
    <property type="match status" value="1"/>
</dbReference>
<sequence length="690" mass="78563">MSQDIINNRFLEESVFAIADGYCVINLTKNIVRGSMYQVINGKKYNLNEQLGLPENSSLQSLVDAWALTIPEEGLKDFLNEFDRERLLKRFANGERHISFRYWTRTATFEPMLAEDHMALYREEETGDVIAVNYVLDRTEHYRLEEKERALEKSNREYAKLLEEEKKHTAMIEELTKKLQSQLELFTVSIPGGVKISNDDPEYSFKYVSEQFANMLGYATPKELLDASGGNIIGLAHPDDVEVGLADALNQYTHSDHYATIYRIRCKDGTYKYIEDRGQKVIKEDGTIEHWNLMLDKNDFMHKSIALESEKKANRSKSDFLSRMSHDMRTPLNGIIGLLKIAEKHFDDRELVLKNFRKIQVAADYLLSLINDILQMSKIEDGNVPLTQEIINFEELSQDVLTIIEQRAKDRGIQMQFRAKKEGLRYPFIYGSPVHLRQIFLNIYGNCIKYNRIGGKIITVSDYTEAVNGITTYEWTITDTGIGMSREYQEHIFEPFSQEREDARSTQQGIGLGMAIVKGLIEKMGGTIEVKSEEGIGSTFIIRIPFKLAPAPDTVKKTAAQMDISGLNLLLVEDNELNAEIAETLLSDEGANMTVARDGLQAVRMFQEKPEGYFDAILMDIMMPVMDGLTATKTIRSLKHPDAETIPIIAMTANAFREDKEKCLAAGMNAHLAKPIKIENVKRILCEYCV</sequence>
<dbReference type="SMART" id="SM00388">
    <property type="entry name" value="HisKA"/>
    <property type="match status" value="1"/>
</dbReference>
<dbReference type="EC" id="2.7.13.3" evidence="2"/>
<keyword evidence="10" id="KW-0175">Coiled coil</keyword>
<dbReference type="InterPro" id="IPR001789">
    <property type="entry name" value="Sig_transdc_resp-reg_receiver"/>
</dbReference>
<dbReference type="InterPro" id="IPR003661">
    <property type="entry name" value="HisK_dim/P_dom"/>
</dbReference>
<dbReference type="InterPro" id="IPR003594">
    <property type="entry name" value="HATPase_dom"/>
</dbReference>
<dbReference type="Pfam" id="PF08447">
    <property type="entry name" value="PAS_3"/>
    <property type="match status" value="1"/>
</dbReference>
<dbReference type="InterPro" id="IPR035965">
    <property type="entry name" value="PAS-like_dom_sf"/>
</dbReference>
<name>A0A564UI17_9FIRM</name>
<evidence type="ECO:0000256" key="4">
    <source>
        <dbReference type="ARBA" id="ARBA00022553"/>
    </source>
</evidence>
<dbReference type="PROSITE" id="PS50110">
    <property type="entry name" value="RESPONSE_REGULATORY"/>
    <property type="match status" value="1"/>
</dbReference>
<feature type="domain" description="Histidine kinase" evidence="11">
    <location>
        <begin position="323"/>
        <end position="548"/>
    </location>
</feature>
<dbReference type="Gene3D" id="3.30.450.20">
    <property type="entry name" value="PAS domain"/>
    <property type="match status" value="1"/>
</dbReference>
<dbReference type="GO" id="GO:0005886">
    <property type="term" value="C:plasma membrane"/>
    <property type="evidence" value="ECO:0007669"/>
    <property type="project" value="TreeGrafter"/>
</dbReference>
<dbReference type="Pfam" id="PF00512">
    <property type="entry name" value="HisKA"/>
    <property type="match status" value="1"/>
</dbReference>
<accession>A0A564UI17</accession>
<evidence type="ECO:0000313" key="14">
    <source>
        <dbReference type="Proteomes" id="UP000363661"/>
    </source>
</evidence>
<dbReference type="InterPro" id="IPR004358">
    <property type="entry name" value="Sig_transdc_His_kin-like_C"/>
</dbReference>
<feature type="coiled-coil region" evidence="10">
    <location>
        <begin position="144"/>
        <end position="178"/>
    </location>
</feature>
<feature type="modified residue" description="4-aspartylphosphate" evidence="9">
    <location>
        <position position="620"/>
    </location>
</feature>
<dbReference type="GO" id="GO:0009927">
    <property type="term" value="F:histidine phosphotransfer kinase activity"/>
    <property type="evidence" value="ECO:0007669"/>
    <property type="project" value="TreeGrafter"/>
</dbReference>
<dbReference type="SUPFAM" id="SSF47384">
    <property type="entry name" value="Homodimeric domain of signal transducing histidine kinase"/>
    <property type="match status" value="1"/>
</dbReference>
<reference evidence="13 14" key="1">
    <citation type="submission" date="2019-07" db="EMBL/GenBank/DDBJ databases">
        <authorList>
            <person name="Hibberd C M."/>
            <person name="Gehrig L. J."/>
            <person name="Chang H.-W."/>
            <person name="Venkatesh S."/>
        </authorList>
    </citation>
    <scope>NUCLEOTIDE SEQUENCE [LARGE SCALE GENOMIC DNA]</scope>
    <source>
        <strain evidence="13">Ruminococcus_torques_SSTS_Bg7063</strain>
    </source>
</reference>
<dbReference type="GO" id="GO:0000155">
    <property type="term" value="F:phosphorelay sensor kinase activity"/>
    <property type="evidence" value="ECO:0007669"/>
    <property type="project" value="InterPro"/>
</dbReference>
<dbReference type="CDD" id="cd00130">
    <property type="entry name" value="PAS"/>
    <property type="match status" value="1"/>
</dbReference>
<dbReference type="InterPro" id="IPR036097">
    <property type="entry name" value="HisK_dim/P_sf"/>
</dbReference>
<dbReference type="CDD" id="cd17546">
    <property type="entry name" value="REC_hyHK_CKI1_RcsC-like"/>
    <property type="match status" value="1"/>
</dbReference>
<dbReference type="Proteomes" id="UP000363661">
    <property type="component" value="Unassembled WGS sequence"/>
</dbReference>
<dbReference type="InterPro" id="IPR000014">
    <property type="entry name" value="PAS"/>
</dbReference>
<keyword evidence="14" id="KW-1185">Reference proteome</keyword>
<dbReference type="EMBL" id="CABHNA010000086">
    <property type="protein sequence ID" value="VUX19009.1"/>
    <property type="molecule type" value="Genomic_DNA"/>
</dbReference>
<keyword evidence="4 9" id="KW-0597">Phosphoprotein</keyword>
<feature type="domain" description="Response regulatory" evidence="12">
    <location>
        <begin position="568"/>
        <end position="689"/>
    </location>
</feature>
<evidence type="ECO:0000259" key="12">
    <source>
        <dbReference type="PROSITE" id="PS50110"/>
    </source>
</evidence>
<dbReference type="InterPro" id="IPR013655">
    <property type="entry name" value="PAS_fold_3"/>
</dbReference>
<evidence type="ECO:0000256" key="2">
    <source>
        <dbReference type="ARBA" id="ARBA00012438"/>
    </source>
</evidence>
<dbReference type="InterPro" id="IPR011006">
    <property type="entry name" value="CheY-like_superfamily"/>
</dbReference>
<dbReference type="SMART" id="SM00448">
    <property type="entry name" value="REC"/>
    <property type="match status" value="1"/>
</dbReference>
<evidence type="ECO:0000259" key="11">
    <source>
        <dbReference type="PROSITE" id="PS50109"/>
    </source>
</evidence>
<dbReference type="SMART" id="SM00387">
    <property type="entry name" value="HATPase_c"/>
    <property type="match status" value="1"/>
</dbReference>
<evidence type="ECO:0000256" key="7">
    <source>
        <dbReference type="ARBA" id="ARBA00023012"/>
    </source>
</evidence>
<evidence type="ECO:0000256" key="5">
    <source>
        <dbReference type="ARBA" id="ARBA00022679"/>
    </source>
</evidence>
<dbReference type="CDD" id="cd00082">
    <property type="entry name" value="HisKA"/>
    <property type="match status" value="1"/>
</dbReference>
<dbReference type="PROSITE" id="PS50109">
    <property type="entry name" value="HIS_KIN"/>
    <property type="match status" value="1"/>
</dbReference>
<evidence type="ECO:0000256" key="9">
    <source>
        <dbReference type="PROSITE-ProRule" id="PRU00169"/>
    </source>
</evidence>
<protein>
    <recommendedName>
        <fullName evidence="3">Stage 0 sporulation protein A homolog</fullName>
        <ecNumber evidence="2">2.7.13.3</ecNumber>
    </recommendedName>
</protein>
<keyword evidence="6" id="KW-0418">Kinase</keyword>
<evidence type="ECO:0000313" key="13">
    <source>
        <dbReference type="EMBL" id="VUX19009.1"/>
    </source>
</evidence>
<proteinExistence type="predicted"/>